<dbReference type="PATRIC" id="fig|29423.5.peg.123"/>
<dbReference type="GO" id="GO:0009307">
    <property type="term" value="P:DNA restriction-modification system"/>
    <property type="evidence" value="ECO:0007669"/>
    <property type="project" value="InterPro"/>
</dbReference>
<comment type="catalytic activity">
    <reaction evidence="6 7">
        <text>a 2'-deoxyadenosine in DNA + S-adenosyl-L-methionine = an N(6)-methyl-2'-deoxyadenosine in DNA + S-adenosyl-L-homocysteine + H(+)</text>
        <dbReference type="Rhea" id="RHEA:15197"/>
        <dbReference type="Rhea" id="RHEA-COMP:12418"/>
        <dbReference type="Rhea" id="RHEA-COMP:12419"/>
        <dbReference type="ChEBI" id="CHEBI:15378"/>
        <dbReference type="ChEBI" id="CHEBI:57856"/>
        <dbReference type="ChEBI" id="CHEBI:59789"/>
        <dbReference type="ChEBI" id="CHEBI:90615"/>
        <dbReference type="ChEBI" id="CHEBI:90616"/>
        <dbReference type="EC" id="2.1.1.72"/>
    </reaction>
</comment>
<dbReference type="AlphaFoldDB" id="A0A0W0XJ94"/>
<dbReference type="InterPro" id="IPR029063">
    <property type="entry name" value="SAM-dependent_MTases_sf"/>
</dbReference>
<comment type="caution">
    <text evidence="8">The sequence shown here is derived from an EMBL/GenBank/DDBJ whole genome shotgun (WGS) entry which is preliminary data.</text>
</comment>
<dbReference type="PROSITE" id="PS00092">
    <property type="entry name" value="N6_MTASE"/>
    <property type="match status" value="1"/>
</dbReference>
<evidence type="ECO:0000313" key="9">
    <source>
        <dbReference type="Proteomes" id="UP000054858"/>
    </source>
</evidence>
<dbReference type="SUPFAM" id="SSF53335">
    <property type="entry name" value="S-adenosyl-L-methionine-dependent methyltransferases"/>
    <property type="match status" value="1"/>
</dbReference>
<dbReference type="GO" id="GO:0043565">
    <property type="term" value="F:sequence-specific DNA binding"/>
    <property type="evidence" value="ECO:0007669"/>
    <property type="project" value="TreeGrafter"/>
</dbReference>
<dbReference type="Gene3D" id="3.40.50.150">
    <property type="entry name" value="Vaccinia Virus protein VP39"/>
    <property type="match status" value="1"/>
</dbReference>
<gene>
    <name evidence="8" type="primary">dam</name>
    <name evidence="8" type="ORF">Loak_0115</name>
</gene>
<evidence type="ECO:0000256" key="6">
    <source>
        <dbReference type="ARBA" id="ARBA00047942"/>
    </source>
</evidence>
<dbReference type="PIRSF" id="PIRSF000398">
    <property type="entry name" value="M_m6A_EcoRV"/>
    <property type="match status" value="1"/>
</dbReference>
<dbReference type="GO" id="GO:0032259">
    <property type="term" value="P:methylation"/>
    <property type="evidence" value="ECO:0007669"/>
    <property type="project" value="UniProtKB-KW"/>
</dbReference>
<evidence type="ECO:0000256" key="3">
    <source>
        <dbReference type="ARBA" id="ARBA00022603"/>
    </source>
</evidence>
<evidence type="ECO:0000256" key="2">
    <source>
        <dbReference type="ARBA" id="ARBA00011900"/>
    </source>
</evidence>
<dbReference type="GO" id="GO:0006298">
    <property type="term" value="P:mismatch repair"/>
    <property type="evidence" value="ECO:0007669"/>
    <property type="project" value="TreeGrafter"/>
</dbReference>
<keyword evidence="3 7" id="KW-0489">Methyltransferase</keyword>
<dbReference type="EMBL" id="LNYP01000002">
    <property type="protein sequence ID" value="KTD44604.1"/>
    <property type="molecule type" value="Genomic_DNA"/>
</dbReference>
<dbReference type="InterPro" id="IPR002052">
    <property type="entry name" value="DNA_methylase_N6_adenine_CS"/>
</dbReference>
<dbReference type="PANTHER" id="PTHR30481">
    <property type="entry name" value="DNA ADENINE METHYLASE"/>
    <property type="match status" value="1"/>
</dbReference>
<dbReference type="Gene3D" id="1.10.1020.10">
    <property type="entry name" value="Adenine-specific Methyltransferase, Domain 2"/>
    <property type="match status" value="1"/>
</dbReference>
<dbReference type="InterPro" id="IPR012327">
    <property type="entry name" value="MeTrfase_D12"/>
</dbReference>
<dbReference type="InterPro" id="IPR012263">
    <property type="entry name" value="M_m6A_EcoRV"/>
</dbReference>
<keyword evidence="5 7" id="KW-0949">S-adenosyl-L-methionine</keyword>
<proteinExistence type="inferred from homology"/>
<evidence type="ECO:0000256" key="4">
    <source>
        <dbReference type="ARBA" id="ARBA00022679"/>
    </source>
</evidence>
<evidence type="ECO:0000313" key="8">
    <source>
        <dbReference type="EMBL" id="KTD44604.1"/>
    </source>
</evidence>
<dbReference type="PANTHER" id="PTHR30481:SF3">
    <property type="entry name" value="DNA ADENINE METHYLASE"/>
    <property type="match status" value="1"/>
</dbReference>
<sequence length="271" mass="31697">MSMIKIRPFLKWAGNKYRCLDNILNSLPTANRLIEPFAGSAAVFINSDYPRYLLAEENKDLIALFSCLQTEGHSFISFCEQYFCHTNNCAGRYYDFRDQFNQCTEARQRAALFLYLNRHGYNGLCRYNQKGIYNVPFGRYQKPYFPKAEMEYFHQKSQKAKFIHSDFRDTFAHATPGDLIYCDPPYAPRLQNSNFTSYTDKKFGEQEQIILAELAMESAARGITVIISNHDTDFTRHYYRFGDIKSFAVTRSISCQIHRRLSVNELLVIFR</sequence>
<dbReference type="GO" id="GO:1904047">
    <property type="term" value="F:S-adenosyl-L-methionine binding"/>
    <property type="evidence" value="ECO:0007669"/>
    <property type="project" value="TreeGrafter"/>
</dbReference>
<dbReference type="InterPro" id="IPR023095">
    <property type="entry name" value="Ade_MeTrfase_dom_2"/>
</dbReference>
<evidence type="ECO:0000256" key="7">
    <source>
        <dbReference type="RuleBase" id="RU361257"/>
    </source>
</evidence>
<protein>
    <recommendedName>
        <fullName evidence="2 7">Site-specific DNA-methyltransferase (adenine-specific)</fullName>
        <ecNumber evidence="2 7">2.1.1.72</ecNumber>
    </recommendedName>
</protein>
<dbReference type="Proteomes" id="UP000054858">
    <property type="component" value="Unassembled WGS sequence"/>
</dbReference>
<accession>A0A0W0XJ94</accession>
<name>A0A0W0XJ94_9GAMM</name>
<dbReference type="EC" id="2.1.1.72" evidence="2 7"/>
<reference evidence="8 9" key="1">
    <citation type="submission" date="2015-11" db="EMBL/GenBank/DDBJ databases">
        <title>Genomic analysis of 38 Legionella species identifies large and diverse effector repertoires.</title>
        <authorList>
            <person name="Burstein D."/>
            <person name="Amaro F."/>
            <person name="Zusman T."/>
            <person name="Lifshitz Z."/>
            <person name="Cohen O."/>
            <person name="Gilbert J.A."/>
            <person name="Pupko T."/>
            <person name="Shuman H.A."/>
            <person name="Segal G."/>
        </authorList>
    </citation>
    <scope>NUCLEOTIDE SEQUENCE [LARGE SCALE GENOMIC DNA]</scope>
    <source>
        <strain evidence="8 9">Oak Ridge-10</strain>
    </source>
</reference>
<dbReference type="PRINTS" id="PR00505">
    <property type="entry name" value="D12N6MTFRASE"/>
</dbReference>
<comment type="similarity">
    <text evidence="1 7">Belongs to the N(4)/N(6)-methyltransferase family.</text>
</comment>
<keyword evidence="4 7" id="KW-0808">Transferase</keyword>
<evidence type="ECO:0000256" key="5">
    <source>
        <dbReference type="ARBA" id="ARBA00022691"/>
    </source>
</evidence>
<evidence type="ECO:0000256" key="1">
    <source>
        <dbReference type="ARBA" id="ARBA00006594"/>
    </source>
</evidence>
<dbReference type="NCBIfam" id="TIGR00571">
    <property type="entry name" value="dam"/>
    <property type="match status" value="1"/>
</dbReference>
<dbReference type="GO" id="GO:0009007">
    <property type="term" value="F:site-specific DNA-methyltransferase (adenine-specific) activity"/>
    <property type="evidence" value="ECO:0007669"/>
    <property type="project" value="UniProtKB-UniRule"/>
</dbReference>
<dbReference type="Pfam" id="PF02086">
    <property type="entry name" value="MethyltransfD12"/>
    <property type="match status" value="1"/>
</dbReference>
<organism evidence="8 9">
    <name type="scientific">Legionella oakridgensis</name>
    <dbReference type="NCBI Taxonomy" id="29423"/>
    <lineage>
        <taxon>Bacteria</taxon>
        <taxon>Pseudomonadati</taxon>
        <taxon>Pseudomonadota</taxon>
        <taxon>Gammaproteobacteria</taxon>
        <taxon>Legionellales</taxon>
        <taxon>Legionellaceae</taxon>
        <taxon>Legionella</taxon>
    </lineage>
</organism>